<evidence type="ECO:0000256" key="5">
    <source>
        <dbReference type="ARBA" id="ARBA00022782"/>
    </source>
</evidence>
<feature type="disulfide bond" evidence="11">
    <location>
        <begin position="795"/>
        <end position="804"/>
    </location>
</feature>
<dbReference type="PROSITE" id="PS51465">
    <property type="entry name" value="KAZAL_2"/>
    <property type="match status" value="4"/>
</dbReference>
<keyword evidence="3 13" id="KW-0732">Signal</keyword>
<feature type="domain" description="NtA" evidence="17">
    <location>
        <begin position="18"/>
        <end position="142"/>
    </location>
</feature>
<evidence type="ECO:0000259" key="17">
    <source>
        <dbReference type="PROSITE" id="PS51121"/>
    </source>
</evidence>
<keyword evidence="5" id="KW-0221">Differentiation</keyword>
<evidence type="ECO:0000256" key="7">
    <source>
        <dbReference type="ARBA" id="ARBA00023180"/>
    </source>
</evidence>
<dbReference type="SMART" id="SM00181">
    <property type="entry name" value="EGF"/>
    <property type="match status" value="4"/>
</dbReference>
<dbReference type="PANTHER" id="PTHR15036:SF85">
    <property type="entry name" value="SP2353, ISOFORM A"/>
    <property type="match status" value="1"/>
</dbReference>
<evidence type="ECO:0000256" key="11">
    <source>
        <dbReference type="PROSITE-ProRule" id="PRU00460"/>
    </source>
</evidence>
<feature type="domain" description="Kazal-like" evidence="18">
    <location>
        <begin position="362"/>
        <end position="416"/>
    </location>
</feature>
<keyword evidence="12" id="KW-0472">Membrane</keyword>
<dbReference type="GO" id="GO:0005509">
    <property type="term" value="F:calcium ion binding"/>
    <property type="evidence" value="ECO:0007669"/>
    <property type="project" value="InterPro"/>
</dbReference>
<feature type="domain" description="Kazal-like" evidence="18">
    <location>
        <begin position="900"/>
        <end position="958"/>
    </location>
</feature>
<dbReference type="CDD" id="cd00055">
    <property type="entry name" value="EGF_Lam"/>
    <property type="match status" value="2"/>
</dbReference>
<feature type="disulfide bond" evidence="11">
    <location>
        <begin position="830"/>
        <end position="847"/>
    </location>
</feature>
<evidence type="ECO:0000313" key="20">
    <source>
        <dbReference type="Proteomes" id="UP000663828"/>
    </source>
</evidence>
<feature type="disulfide bond" evidence="11">
    <location>
        <begin position="776"/>
        <end position="793"/>
    </location>
</feature>
<dbReference type="Proteomes" id="UP000663828">
    <property type="component" value="Unassembled WGS sequence"/>
</dbReference>
<dbReference type="SMART" id="SM00282">
    <property type="entry name" value="LamG"/>
    <property type="match status" value="3"/>
</dbReference>
<dbReference type="Gene3D" id="3.30.60.30">
    <property type="match status" value="6"/>
</dbReference>
<dbReference type="GO" id="GO:0005576">
    <property type="term" value="C:extracellular region"/>
    <property type="evidence" value="ECO:0007669"/>
    <property type="project" value="UniProtKB-SubCell"/>
</dbReference>
<dbReference type="GO" id="GO:0030154">
    <property type="term" value="P:cell differentiation"/>
    <property type="evidence" value="ECO:0007669"/>
    <property type="project" value="UniProtKB-KW"/>
</dbReference>
<feature type="disulfide bond" evidence="9">
    <location>
        <begin position="1078"/>
        <end position="1087"/>
    </location>
</feature>
<evidence type="ECO:0000256" key="9">
    <source>
        <dbReference type="PROSITE-ProRule" id="PRU00076"/>
    </source>
</evidence>
<keyword evidence="2" id="KW-0964">Secreted</keyword>
<dbReference type="SMART" id="SM00180">
    <property type="entry name" value="EGF_Lam"/>
    <property type="match status" value="2"/>
</dbReference>
<feature type="disulfide bond" evidence="11">
    <location>
        <begin position="849"/>
        <end position="858"/>
    </location>
</feature>
<gene>
    <name evidence="19" type="ORF">XAT740_LOCUS31098</name>
</gene>
<feature type="domain" description="Laminin G" evidence="14">
    <location>
        <begin position="1570"/>
        <end position="1747"/>
    </location>
</feature>
<dbReference type="Pfam" id="PF07648">
    <property type="entry name" value="Kazal_2"/>
    <property type="match status" value="6"/>
</dbReference>
<evidence type="ECO:0000256" key="13">
    <source>
        <dbReference type="SAM" id="SignalP"/>
    </source>
</evidence>
<feature type="domain" description="Laminin G" evidence="14">
    <location>
        <begin position="1354"/>
        <end position="1538"/>
    </location>
</feature>
<dbReference type="InterPro" id="IPR001791">
    <property type="entry name" value="Laminin_G"/>
</dbReference>
<keyword evidence="12" id="KW-0812">Transmembrane</keyword>
<dbReference type="PANTHER" id="PTHR15036">
    <property type="entry name" value="PIKACHURIN-LIKE PROTEIN"/>
    <property type="match status" value="1"/>
</dbReference>
<keyword evidence="8 11" id="KW-0424">Laminin EGF-like domain</keyword>
<keyword evidence="20" id="KW-1185">Reference proteome</keyword>
<keyword evidence="6 9" id="KW-1015">Disulfide bond</keyword>
<proteinExistence type="predicted"/>
<keyword evidence="4" id="KW-0677">Repeat</keyword>
<evidence type="ECO:0000259" key="15">
    <source>
        <dbReference type="PROSITE" id="PS50026"/>
    </source>
</evidence>
<feature type="domain" description="Laminin G" evidence="14">
    <location>
        <begin position="1095"/>
        <end position="1271"/>
    </location>
</feature>
<dbReference type="GO" id="GO:0005886">
    <property type="term" value="C:plasma membrane"/>
    <property type="evidence" value="ECO:0007669"/>
    <property type="project" value="GOC"/>
</dbReference>
<dbReference type="PROSITE" id="PS50027">
    <property type="entry name" value="EGF_LAM_2"/>
    <property type="match status" value="2"/>
</dbReference>
<comment type="subcellular location">
    <subcellularLocation>
        <location evidence="1">Secreted</location>
    </subcellularLocation>
</comment>
<dbReference type="InterPro" id="IPR036058">
    <property type="entry name" value="Kazal_dom_sf"/>
</dbReference>
<feature type="disulfide bond" evidence="11">
    <location>
        <begin position="828"/>
        <end position="840"/>
    </location>
</feature>
<dbReference type="PROSITE" id="PS50026">
    <property type="entry name" value="EGF_3"/>
    <property type="match status" value="1"/>
</dbReference>
<dbReference type="InterPro" id="IPR000742">
    <property type="entry name" value="EGF"/>
</dbReference>
<evidence type="ECO:0008006" key="21">
    <source>
        <dbReference type="Google" id="ProtNLM"/>
    </source>
</evidence>
<evidence type="ECO:0000259" key="14">
    <source>
        <dbReference type="PROSITE" id="PS50025"/>
    </source>
</evidence>
<comment type="caution">
    <text evidence="9">Lacks conserved residue(s) required for the propagation of feature annotation.</text>
</comment>
<evidence type="ECO:0000313" key="19">
    <source>
        <dbReference type="EMBL" id="CAF1343720.1"/>
    </source>
</evidence>
<dbReference type="Pfam" id="PF00008">
    <property type="entry name" value="EGF"/>
    <property type="match status" value="1"/>
</dbReference>
<comment type="caution">
    <text evidence="19">The sequence shown here is derived from an EMBL/GenBank/DDBJ whole genome shotgun (WGS) entry which is preliminary data.</text>
</comment>
<dbReference type="SMART" id="SM00280">
    <property type="entry name" value="KAZAL"/>
    <property type="match status" value="6"/>
</dbReference>
<dbReference type="SMART" id="SM00274">
    <property type="entry name" value="FOLN"/>
    <property type="match status" value="4"/>
</dbReference>
<evidence type="ECO:0000259" key="16">
    <source>
        <dbReference type="PROSITE" id="PS50027"/>
    </source>
</evidence>
<evidence type="ECO:0000256" key="8">
    <source>
        <dbReference type="ARBA" id="ARBA00023292"/>
    </source>
</evidence>
<dbReference type="CDD" id="cd00054">
    <property type="entry name" value="EGF_CA"/>
    <property type="match status" value="1"/>
</dbReference>
<dbReference type="Gene3D" id="2.60.120.200">
    <property type="match status" value="3"/>
</dbReference>
<dbReference type="PROSITE" id="PS01186">
    <property type="entry name" value="EGF_2"/>
    <property type="match status" value="1"/>
</dbReference>
<sequence>MRRIGWIFYFPILILSVQPCTNIDHLKIDESEVLFTGRILSLHQWSTDYPYSAFVWVFRILRGTSVLLAHYQTRELERPLYIIIDNLTICEQLSALTYYDMKIFGVRINNARFQSLFRPLPVTLTNMKAIEAVPMSTVTGKSYVVAVDQQQQEKNRKFLRIILIFVGVIILLAALFLAIVIYRTLKTGTQRKSFIAVDSNSTEFTSNQSLQDFRSARTCQYGRTECEFRATCTLENECRCLFNCNDQGQSIRDETTGITYPNQCQLDRTRYGLHLKDLACSSMTCFDGSKCKTDTNGLPYCSCPDECNEYNDGSSSDGPVCGTDNQTYKTVCDLNKKACRTRENLTVAYTGECQGCHHANCPPNANQCNPHTQCSAEYHPVCASNLQEYSNECEMHKYACQSNIHLSKLHVGSCDLLEQQRLVEACKPLMCFNGKTCMIENGIGVCRCLFNCSSQENTVCGSNGIIYRNLCELERDRCLREENIVPVDHSYCISTCETIHCPYGQCRKNDNGQVKCECTQCSGPYSDHDKICGNNGITYSSKCHLEYDACTRHSNIEPIHMGECNNCHNVTCPFFGECRSEQGNYSCNCPSKETCPPTRNDDSYTICASNQQLFSSQCEMNIRSCELQTHLYAIAPQYCTRETNDPDYNRECNYDEPLFDAILNRNTECDTLGRCPMNSYCNPQTNRCCVRVITAILPYRTCSSNSQCGKNMVCLSGLCECARQNFVPARKKRECVAVPHLMMGLTCFDSPYGCCNDNITISPSLDRRGCPEYCHCHSTGSLQSSCDPMTNACYCRPAVGGSSCSHCENEYWGFSRILTHNNTGCTPCGCHPYGSTRKDCLQDTGECACHSFATGRQCDKCIDSSLTLTERGCINIHKSRRRPRSCRDLECLFEGVCQIVHGHPRCTCHHVTCTTDEQRPMDICASDGRTYKSKCTIKKQQCLKQYEIGLIYPGVCTATDSSSKEYSQMEEDFSTQEEEDISPDYSSPMMPVDSKRCVTNSDCGENMVCLSEFCECAKQKYKRIPGPRCVAPHSNLVATNYTLNPVRRTTMGACLRRTPCENQATCIDRPDGNYKCLCAFGWQGRHCNERFEVTIPHFNRQSYFELKFQIATKPNENQLLRIDLIFASEHQNGLLLYADDKLTEFYFIISIRNRILDITVRLDHFISTIQLSDMIELDKYARLQVHILHNEIRARLNDGNISSRLLPFGSSFKSTLYLGGLPDSLRSLYQRFHLDEGFQGCIHEVSINGRRLTFNNSDHHTILSAQNIDECIANPCRSGIASCQNETRCMPIRNNDANSYKCVCDDYLSSSNTDCLTSSIDRCSTKPCTYDQQCINVYPNNYTCICSNCSSSYQYIAGFYSNSYVKRPPLAPIEHTGKFTLEIWFLTESSLGLLIYSDHVNAKKGYFTISIQRRMVICTIMIASKTISLSSRYPIELNKWHQAIIEIYGQKLTLIVDQEPPVVTYELFSINMLWPRSFTFIGNLPIQYRSFDMLPNSILFEGFHGAIQKIVVNNHLLKDIRQDAIELYNISEYVGYPCHPNPCALDEICQQIELNNYTCQLRSKQSMSNEMSIELDGKQNLIYSYLPLNFHRNYFKLQFRTTNSYGLIFYLGNTTLSAFSQYMSLTIVNGFLQFTAKLDRDSNEVFLLTKIRVDDGQWHRIEIERYRRRITMKLDDNYPRRVISSSRITEFRPYPTYIHIGGYQHLCAYNEQHCHAYRGCIKNIFLDKYFLDLLNDEINQTSPLKPCQALAG</sequence>
<keyword evidence="12" id="KW-1133">Transmembrane helix</keyword>
<dbReference type="Pfam" id="PF00053">
    <property type="entry name" value="EGF_laminin"/>
    <property type="match status" value="2"/>
</dbReference>
<feature type="signal peptide" evidence="13">
    <location>
        <begin position="1"/>
        <end position="19"/>
    </location>
</feature>
<dbReference type="SUPFAM" id="SSF100895">
    <property type="entry name" value="Kazal-type serine protease inhibitors"/>
    <property type="match status" value="5"/>
</dbReference>
<evidence type="ECO:0000256" key="10">
    <source>
        <dbReference type="PROSITE-ProRule" id="PRU00122"/>
    </source>
</evidence>
<feature type="domain" description="Laminin EGF-like" evidence="16">
    <location>
        <begin position="828"/>
        <end position="875"/>
    </location>
</feature>
<dbReference type="InterPro" id="IPR050372">
    <property type="entry name" value="Neurexin-related_CASP"/>
</dbReference>
<dbReference type="Pfam" id="PF02210">
    <property type="entry name" value="Laminin_G_2"/>
    <property type="match status" value="2"/>
</dbReference>
<dbReference type="Gene3D" id="2.10.25.10">
    <property type="entry name" value="Laminin"/>
    <property type="match status" value="3"/>
</dbReference>
<dbReference type="SMART" id="SM00179">
    <property type="entry name" value="EGF_CA"/>
    <property type="match status" value="2"/>
</dbReference>
<evidence type="ECO:0000256" key="4">
    <source>
        <dbReference type="ARBA" id="ARBA00022737"/>
    </source>
</evidence>
<keyword evidence="7" id="KW-0325">Glycoprotein</keyword>
<feature type="chain" id="PRO_5032430486" description="Agrin-like protein" evidence="13">
    <location>
        <begin position="20"/>
        <end position="1752"/>
    </location>
</feature>
<dbReference type="PROSITE" id="PS50025">
    <property type="entry name" value="LAM_G_DOMAIN"/>
    <property type="match status" value="3"/>
</dbReference>
<name>A0A815GUV7_ADIRI</name>
<dbReference type="InterPro" id="IPR004850">
    <property type="entry name" value="NtA_dom"/>
</dbReference>
<dbReference type="SUPFAM" id="SSF49899">
    <property type="entry name" value="Concanavalin A-like lectins/glucanases"/>
    <property type="match status" value="3"/>
</dbReference>
<dbReference type="CDD" id="cd00110">
    <property type="entry name" value="LamG"/>
    <property type="match status" value="3"/>
</dbReference>
<feature type="domain" description="Kazal-like" evidence="18">
    <location>
        <begin position="517"/>
        <end position="566"/>
    </location>
</feature>
<feature type="domain" description="Laminin EGF-like" evidence="16">
    <location>
        <begin position="774"/>
        <end position="827"/>
    </location>
</feature>
<feature type="domain" description="EGF-like" evidence="15">
    <location>
        <begin position="1050"/>
        <end position="1088"/>
    </location>
</feature>
<accession>A0A815GUV7</accession>
<feature type="transmembrane region" description="Helical" evidence="12">
    <location>
        <begin position="158"/>
        <end position="182"/>
    </location>
</feature>
<feature type="disulfide bond" evidence="11">
    <location>
        <begin position="774"/>
        <end position="786"/>
    </location>
</feature>
<dbReference type="PROSITE" id="PS00022">
    <property type="entry name" value="EGF_1"/>
    <property type="match status" value="1"/>
</dbReference>
<dbReference type="InterPro" id="IPR013320">
    <property type="entry name" value="ConA-like_dom_sf"/>
</dbReference>
<feature type="domain" description="Kazal-like" evidence="18">
    <location>
        <begin position="304"/>
        <end position="355"/>
    </location>
</feature>
<dbReference type="PROSITE" id="PS01248">
    <property type="entry name" value="EGF_LAM_1"/>
    <property type="match status" value="1"/>
</dbReference>
<evidence type="ECO:0000256" key="6">
    <source>
        <dbReference type="ARBA" id="ARBA00023157"/>
    </source>
</evidence>
<organism evidence="19 20">
    <name type="scientific">Adineta ricciae</name>
    <name type="common">Rotifer</name>
    <dbReference type="NCBI Taxonomy" id="249248"/>
    <lineage>
        <taxon>Eukaryota</taxon>
        <taxon>Metazoa</taxon>
        <taxon>Spiralia</taxon>
        <taxon>Gnathifera</taxon>
        <taxon>Rotifera</taxon>
        <taxon>Eurotatoria</taxon>
        <taxon>Bdelloidea</taxon>
        <taxon>Adinetida</taxon>
        <taxon>Adinetidae</taxon>
        <taxon>Adineta</taxon>
    </lineage>
</organism>
<dbReference type="GO" id="GO:0043236">
    <property type="term" value="F:laminin binding"/>
    <property type="evidence" value="ECO:0007669"/>
    <property type="project" value="InterPro"/>
</dbReference>
<dbReference type="InterPro" id="IPR002350">
    <property type="entry name" value="Kazal_dom"/>
</dbReference>
<evidence type="ECO:0000256" key="3">
    <source>
        <dbReference type="ARBA" id="ARBA00022729"/>
    </source>
</evidence>
<keyword evidence="9" id="KW-0245">EGF-like domain</keyword>
<dbReference type="PROSITE" id="PS51121">
    <property type="entry name" value="NTA"/>
    <property type="match status" value="1"/>
</dbReference>
<evidence type="ECO:0000259" key="18">
    <source>
        <dbReference type="PROSITE" id="PS51465"/>
    </source>
</evidence>
<protein>
    <recommendedName>
        <fullName evidence="21">Agrin-like protein</fullName>
    </recommendedName>
</protein>
<dbReference type="FunFam" id="2.10.25.10:FF:000090">
    <property type="entry name" value="laminin subunit alpha"/>
    <property type="match status" value="1"/>
</dbReference>
<dbReference type="SUPFAM" id="SSF57196">
    <property type="entry name" value="EGF/Laminin"/>
    <property type="match status" value="1"/>
</dbReference>
<evidence type="ECO:0000256" key="2">
    <source>
        <dbReference type="ARBA" id="ARBA00022525"/>
    </source>
</evidence>
<dbReference type="InterPro" id="IPR001881">
    <property type="entry name" value="EGF-like_Ca-bd_dom"/>
</dbReference>
<dbReference type="EMBL" id="CAJNOR010002810">
    <property type="protein sequence ID" value="CAF1343720.1"/>
    <property type="molecule type" value="Genomic_DNA"/>
</dbReference>
<dbReference type="InterPro" id="IPR002049">
    <property type="entry name" value="LE_dom"/>
</dbReference>
<dbReference type="InterPro" id="IPR003645">
    <property type="entry name" value="Fol_N"/>
</dbReference>
<feature type="disulfide bond" evidence="10">
    <location>
        <begin position="1720"/>
        <end position="1747"/>
    </location>
</feature>
<dbReference type="CDD" id="cd00104">
    <property type="entry name" value="KAZAL_FS"/>
    <property type="match status" value="5"/>
</dbReference>
<reference evidence="19" key="1">
    <citation type="submission" date="2021-02" db="EMBL/GenBank/DDBJ databases">
        <authorList>
            <person name="Nowell W R."/>
        </authorList>
    </citation>
    <scope>NUCLEOTIDE SEQUENCE</scope>
</reference>
<dbReference type="Pfam" id="PF00054">
    <property type="entry name" value="Laminin_G_1"/>
    <property type="match status" value="1"/>
</dbReference>
<evidence type="ECO:0000256" key="1">
    <source>
        <dbReference type="ARBA" id="ARBA00004613"/>
    </source>
</evidence>
<evidence type="ECO:0000256" key="12">
    <source>
        <dbReference type="SAM" id="Phobius"/>
    </source>
</evidence>
<dbReference type="GO" id="GO:0043113">
    <property type="term" value="P:receptor clustering"/>
    <property type="evidence" value="ECO:0007669"/>
    <property type="project" value="InterPro"/>
</dbReference>